<organism evidence="3">
    <name type="scientific">hydrothermal vent metagenome</name>
    <dbReference type="NCBI Taxonomy" id="652676"/>
    <lineage>
        <taxon>unclassified sequences</taxon>
        <taxon>metagenomes</taxon>
        <taxon>ecological metagenomes</taxon>
    </lineage>
</organism>
<dbReference type="Pfam" id="PF06865">
    <property type="entry name" value="Ppnp"/>
    <property type="match status" value="1"/>
</dbReference>
<dbReference type="GO" id="GO:0005829">
    <property type="term" value="C:cytosol"/>
    <property type="evidence" value="ECO:0007669"/>
    <property type="project" value="TreeGrafter"/>
</dbReference>
<evidence type="ECO:0000256" key="2">
    <source>
        <dbReference type="ARBA" id="ARBA00022679"/>
    </source>
</evidence>
<dbReference type="FunFam" id="2.60.120.10:FF:000016">
    <property type="entry name" value="Pyrimidine/purine nucleoside phosphorylase"/>
    <property type="match status" value="1"/>
</dbReference>
<dbReference type="GO" id="GO:0004731">
    <property type="term" value="F:purine-nucleoside phosphorylase activity"/>
    <property type="evidence" value="ECO:0007669"/>
    <property type="project" value="TreeGrafter"/>
</dbReference>
<protein>
    <submittedName>
        <fullName evidence="3">Uncharacterized protein</fullName>
    </submittedName>
</protein>
<dbReference type="Gene3D" id="2.60.120.10">
    <property type="entry name" value="Jelly Rolls"/>
    <property type="match status" value="1"/>
</dbReference>
<sequence length="107" mass="11630">MEQFENVNIELEGNSYFDGAVTSRTVNFADGSKKTLGFMLPGEYTFGTAAAELMEITSGELEVKLPGAQAWITVKGGESFNVPANSKFQVNVKSVTDYCCSYLLEVP</sequence>
<dbReference type="PANTHER" id="PTHR36540">
    <property type="entry name" value="PYRIMIDINE/PURINE NUCLEOSIDE PHOSPHORYLASE"/>
    <property type="match status" value="1"/>
</dbReference>
<keyword evidence="1" id="KW-0328">Glycosyltransferase</keyword>
<dbReference type="HAMAP" id="MF_01537">
    <property type="entry name" value="Nucleos_phosphorylase_PpnP"/>
    <property type="match status" value="1"/>
</dbReference>
<dbReference type="InterPro" id="IPR009664">
    <property type="entry name" value="Ppnp"/>
</dbReference>
<evidence type="ECO:0000256" key="1">
    <source>
        <dbReference type="ARBA" id="ARBA00022676"/>
    </source>
</evidence>
<dbReference type="InterPro" id="IPR011051">
    <property type="entry name" value="RmlC_Cupin_sf"/>
</dbReference>
<accession>A0A1W1B8W8</accession>
<dbReference type="EMBL" id="FPHD01000003">
    <property type="protein sequence ID" value="SFV49993.1"/>
    <property type="molecule type" value="Genomic_DNA"/>
</dbReference>
<proteinExistence type="inferred from homology"/>
<dbReference type="GO" id="GO:0016154">
    <property type="term" value="F:pyrimidine-nucleoside phosphorylase activity"/>
    <property type="evidence" value="ECO:0007669"/>
    <property type="project" value="TreeGrafter"/>
</dbReference>
<dbReference type="PANTHER" id="PTHR36540:SF1">
    <property type="entry name" value="PYRIMIDINE_PURINE NUCLEOSIDE PHOSPHORYLASE"/>
    <property type="match status" value="1"/>
</dbReference>
<dbReference type="InterPro" id="IPR014710">
    <property type="entry name" value="RmlC-like_jellyroll"/>
</dbReference>
<dbReference type="SUPFAM" id="SSF51182">
    <property type="entry name" value="RmlC-like cupins"/>
    <property type="match status" value="1"/>
</dbReference>
<reference evidence="3" key="1">
    <citation type="submission" date="2016-10" db="EMBL/GenBank/DDBJ databases">
        <authorList>
            <person name="de Groot N.N."/>
        </authorList>
    </citation>
    <scope>NUCLEOTIDE SEQUENCE</scope>
</reference>
<evidence type="ECO:0000313" key="3">
    <source>
        <dbReference type="EMBL" id="SFV49993.1"/>
    </source>
</evidence>
<dbReference type="AlphaFoldDB" id="A0A1W1B8W8"/>
<gene>
    <name evidence="3" type="ORF">MNB_SV-8-538</name>
</gene>
<dbReference type="CDD" id="cd20296">
    <property type="entry name" value="cupin_PpnP-like"/>
    <property type="match status" value="1"/>
</dbReference>
<name>A0A1W1B8W8_9ZZZZ</name>
<keyword evidence="2" id="KW-0808">Transferase</keyword>